<accession>A0A0J5M490</accession>
<dbReference type="AlphaFoldDB" id="A0A0J5M490"/>
<comment type="caution">
    <text evidence="4">The sequence shown here is derived from an EMBL/GenBank/DDBJ whole genome shotgun (WGS) entry which is preliminary data.</text>
</comment>
<sequence length="330" mass="36016">MATSLISIVLYPGFKLLEATGPLSVFNYANARLAAAGKAPGYDVAFAASAPGPVMSDNHISLLATVPLSSPDLLNGRVILLGSPDIENAVVENREIVAWLKNSGLRVRELVALCSGSFFLAEAGLLNGLRATTHWRVSDKLQQRYPAVNVDSNAIFIRQGKIWTSAGVTASIDLALSIVEDDFGREVALDVARELVVYLKRQGGQSQFSALLQSQNEEHSLAAKLRGRVLDSPQESISIHRLAAAFAMSERNFMRTLKKQTGLSPTRFIENVRLELARQYLETSAHGLKQVAFAAGFSSQEHMRRTFKKRIGVSPSDYRQRFSSTGQAGR</sequence>
<protein>
    <recommendedName>
        <fullName evidence="3">HTH araC/xylS-type domain-containing protein</fullName>
    </recommendedName>
</protein>
<dbReference type="SMART" id="SM00342">
    <property type="entry name" value="HTH_ARAC"/>
    <property type="match status" value="1"/>
</dbReference>
<evidence type="ECO:0000256" key="2">
    <source>
        <dbReference type="ARBA" id="ARBA00023163"/>
    </source>
</evidence>
<dbReference type="GO" id="GO:0003700">
    <property type="term" value="F:DNA-binding transcription factor activity"/>
    <property type="evidence" value="ECO:0007669"/>
    <property type="project" value="InterPro"/>
</dbReference>
<dbReference type="SUPFAM" id="SSF52317">
    <property type="entry name" value="Class I glutamine amidotransferase-like"/>
    <property type="match status" value="1"/>
</dbReference>
<proteinExistence type="predicted"/>
<evidence type="ECO:0000313" key="4">
    <source>
        <dbReference type="EMBL" id="KMK15245.1"/>
    </source>
</evidence>
<feature type="domain" description="HTH araC/xylS-type" evidence="3">
    <location>
        <begin position="223"/>
        <end position="321"/>
    </location>
</feature>
<dbReference type="InterPro" id="IPR029062">
    <property type="entry name" value="Class_I_gatase-like"/>
</dbReference>
<evidence type="ECO:0000313" key="5">
    <source>
        <dbReference type="Proteomes" id="UP000036196"/>
    </source>
</evidence>
<organism evidence="4 5">
    <name type="scientific">Pluralibacter gergoviae</name>
    <name type="common">Enterobacter gergoviae</name>
    <dbReference type="NCBI Taxonomy" id="61647"/>
    <lineage>
        <taxon>Bacteria</taxon>
        <taxon>Pseudomonadati</taxon>
        <taxon>Pseudomonadota</taxon>
        <taxon>Gammaproteobacteria</taxon>
        <taxon>Enterobacterales</taxon>
        <taxon>Enterobacteriaceae</taxon>
        <taxon>Pluralibacter</taxon>
    </lineage>
</organism>
<dbReference type="PANTHER" id="PTHR43130:SF3">
    <property type="entry name" value="HTH-TYPE TRANSCRIPTIONAL REGULATOR RV1931C"/>
    <property type="match status" value="1"/>
</dbReference>
<evidence type="ECO:0000256" key="1">
    <source>
        <dbReference type="ARBA" id="ARBA00023015"/>
    </source>
</evidence>
<dbReference type="PATRIC" id="fig|61647.15.peg.3733"/>
<dbReference type="eggNOG" id="COG4977">
    <property type="taxonomic scope" value="Bacteria"/>
</dbReference>
<dbReference type="EMBL" id="LDZF01000004">
    <property type="protein sequence ID" value="KMK15245.1"/>
    <property type="molecule type" value="Genomic_DNA"/>
</dbReference>
<keyword evidence="5" id="KW-1185">Reference proteome</keyword>
<reference evidence="4 5" key="1">
    <citation type="submission" date="2015-05" db="EMBL/GenBank/DDBJ databases">
        <title>Genome sequences of Pluralibacter gergoviae.</title>
        <authorList>
            <person name="Greninger A.L."/>
            <person name="Miller S."/>
        </authorList>
    </citation>
    <scope>NUCLEOTIDE SEQUENCE [LARGE SCALE GENOMIC DNA]</scope>
    <source>
        <strain evidence="4 5">JS81F13</strain>
    </source>
</reference>
<dbReference type="InterPro" id="IPR009057">
    <property type="entry name" value="Homeodomain-like_sf"/>
</dbReference>
<keyword evidence="1" id="KW-0805">Transcription regulation</keyword>
<evidence type="ECO:0000259" key="3">
    <source>
        <dbReference type="PROSITE" id="PS01124"/>
    </source>
</evidence>
<name>A0A0J5M490_PLUGE</name>
<dbReference type="InterPro" id="IPR018060">
    <property type="entry name" value="HTH_AraC"/>
</dbReference>
<dbReference type="Gene3D" id="1.10.10.60">
    <property type="entry name" value="Homeodomain-like"/>
    <property type="match status" value="1"/>
</dbReference>
<dbReference type="STRING" id="61647.LG71_08960"/>
<dbReference type="RefSeq" id="WP_048278299.1">
    <property type="nucleotide sequence ID" value="NZ_LDZF01000004.1"/>
</dbReference>
<gene>
    <name evidence="4" type="ORF">ABW06_04485</name>
</gene>
<dbReference type="InterPro" id="IPR052158">
    <property type="entry name" value="INH-QAR"/>
</dbReference>
<keyword evidence="2" id="KW-0804">Transcription</keyword>
<dbReference type="Pfam" id="PF12833">
    <property type="entry name" value="HTH_18"/>
    <property type="match status" value="1"/>
</dbReference>
<dbReference type="PANTHER" id="PTHR43130">
    <property type="entry name" value="ARAC-FAMILY TRANSCRIPTIONAL REGULATOR"/>
    <property type="match status" value="1"/>
</dbReference>
<dbReference type="CDD" id="cd03137">
    <property type="entry name" value="GATase1_AraC_1"/>
    <property type="match status" value="1"/>
</dbReference>
<dbReference type="Proteomes" id="UP000036196">
    <property type="component" value="Unassembled WGS sequence"/>
</dbReference>
<dbReference type="GO" id="GO:0043565">
    <property type="term" value="F:sequence-specific DNA binding"/>
    <property type="evidence" value="ECO:0007669"/>
    <property type="project" value="InterPro"/>
</dbReference>
<dbReference type="PROSITE" id="PS01124">
    <property type="entry name" value="HTH_ARAC_FAMILY_2"/>
    <property type="match status" value="1"/>
</dbReference>
<dbReference type="SUPFAM" id="SSF46689">
    <property type="entry name" value="Homeodomain-like"/>
    <property type="match status" value="2"/>
</dbReference>
<dbReference type="InterPro" id="IPR002818">
    <property type="entry name" value="DJ-1/PfpI"/>
</dbReference>
<dbReference type="Pfam" id="PF01965">
    <property type="entry name" value="DJ-1_PfpI"/>
    <property type="match status" value="1"/>
</dbReference>
<dbReference type="Gene3D" id="3.40.50.880">
    <property type="match status" value="1"/>
</dbReference>